<reference evidence="4" key="1">
    <citation type="submission" date="2016-06" db="EMBL/GenBank/DDBJ databases">
        <title>Parallel loss of symbiosis genes in relatives of nitrogen-fixing non-legume Parasponia.</title>
        <authorList>
            <person name="Van Velzen R."/>
            <person name="Holmer R."/>
            <person name="Bu F."/>
            <person name="Rutten L."/>
            <person name="Van Zeijl A."/>
            <person name="Liu W."/>
            <person name="Santuari L."/>
            <person name="Cao Q."/>
            <person name="Sharma T."/>
            <person name="Shen D."/>
            <person name="Roswanjaya Y."/>
            <person name="Wardhani T."/>
            <person name="Kalhor M.S."/>
            <person name="Jansen J."/>
            <person name="Van den Hoogen J."/>
            <person name="Gungor B."/>
            <person name="Hartog M."/>
            <person name="Hontelez J."/>
            <person name="Verver J."/>
            <person name="Yang W.-C."/>
            <person name="Schijlen E."/>
            <person name="Repin R."/>
            <person name="Schilthuizen M."/>
            <person name="Schranz E."/>
            <person name="Heidstra R."/>
            <person name="Miyata K."/>
            <person name="Fedorova E."/>
            <person name="Kohlen W."/>
            <person name="Bisseling T."/>
            <person name="Smit S."/>
            <person name="Geurts R."/>
        </authorList>
    </citation>
    <scope>NUCLEOTIDE SEQUENCE [LARGE SCALE GENOMIC DNA]</scope>
    <source>
        <strain evidence="4">cv. RG33-2</strain>
    </source>
</reference>
<dbReference type="InterPro" id="IPR024729">
    <property type="entry name" value="USP7_ICP0-binding_dom"/>
</dbReference>
<accession>A0A2P5EAH8</accession>
<feature type="non-terminal residue" evidence="3">
    <location>
        <position position="1"/>
    </location>
</feature>
<feature type="domain" description="Ubiquitin carboxyl-terminal hydrolase 7 ICP0-binding" evidence="2">
    <location>
        <begin position="2"/>
        <end position="69"/>
    </location>
</feature>
<organism evidence="3 4">
    <name type="scientific">Trema orientale</name>
    <name type="common">Charcoal tree</name>
    <name type="synonym">Celtis orientalis</name>
    <dbReference type="NCBI Taxonomy" id="63057"/>
    <lineage>
        <taxon>Eukaryota</taxon>
        <taxon>Viridiplantae</taxon>
        <taxon>Streptophyta</taxon>
        <taxon>Embryophyta</taxon>
        <taxon>Tracheophyta</taxon>
        <taxon>Spermatophyta</taxon>
        <taxon>Magnoliopsida</taxon>
        <taxon>eudicotyledons</taxon>
        <taxon>Gunneridae</taxon>
        <taxon>Pentapetalae</taxon>
        <taxon>rosids</taxon>
        <taxon>fabids</taxon>
        <taxon>Rosales</taxon>
        <taxon>Cannabaceae</taxon>
        <taxon>Trema</taxon>
    </lineage>
</organism>
<dbReference type="OrthoDB" id="289038at2759"/>
<evidence type="ECO:0000313" key="4">
    <source>
        <dbReference type="Proteomes" id="UP000237000"/>
    </source>
</evidence>
<evidence type="ECO:0000256" key="1">
    <source>
        <dbReference type="ARBA" id="ARBA00022786"/>
    </source>
</evidence>
<keyword evidence="1" id="KW-0833">Ubl conjugation pathway</keyword>
<protein>
    <recommendedName>
        <fullName evidence="2">Ubiquitin carboxyl-terminal hydrolase 7 ICP0-binding domain-containing protein</fullName>
    </recommendedName>
</protein>
<name>A0A2P5EAH8_TREOI</name>
<dbReference type="Pfam" id="PF12436">
    <property type="entry name" value="USP7_ICP0_bdg"/>
    <property type="match status" value="1"/>
</dbReference>
<dbReference type="Proteomes" id="UP000237000">
    <property type="component" value="Unassembled WGS sequence"/>
</dbReference>
<comment type="caution">
    <text evidence="3">The sequence shown here is derived from an EMBL/GenBank/DDBJ whole genome shotgun (WGS) entry which is preliminary data.</text>
</comment>
<dbReference type="Gene3D" id="3.10.20.90">
    <property type="entry name" value="Phosphatidylinositol 3-kinase Catalytic Subunit, Chain A, domain 1"/>
    <property type="match status" value="1"/>
</dbReference>
<keyword evidence="4" id="KW-1185">Reference proteome</keyword>
<dbReference type="GO" id="GO:0140096">
    <property type="term" value="F:catalytic activity, acting on a protein"/>
    <property type="evidence" value="ECO:0007669"/>
    <property type="project" value="UniProtKB-ARBA"/>
</dbReference>
<sequence>VVRFRSLERPKEDEFCLELSMLNTYDDVVERVAQNLGLDDPSKIRLTASRQPKSSPIKSRGVDDLSNMLVHYNLIHFHTLIC</sequence>
<proteinExistence type="predicted"/>
<evidence type="ECO:0000259" key="2">
    <source>
        <dbReference type="Pfam" id="PF12436"/>
    </source>
</evidence>
<dbReference type="EMBL" id="JXTC01000192">
    <property type="protein sequence ID" value="PON82552.1"/>
    <property type="molecule type" value="Genomic_DNA"/>
</dbReference>
<gene>
    <name evidence="3" type="ORF">TorRG33x02_216370</name>
</gene>
<dbReference type="STRING" id="63057.A0A2P5EAH8"/>
<dbReference type="AlphaFoldDB" id="A0A2P5EAH8"/>
<dbReference type="InParanoid" id="A0A2P5EAH8"/>
<evidence type="ECO:0000313" key="3">
    <source>
        <dbReference type="EMBL" id="PON82552.1"/>
    </source>
</evidence>